<evidence type="ECO:0000259" key="6">
    <source>
        <dbReference type="PROSITE" id="PS51767"/>
    </source>
</evidence>
<keyword evidence="2 4" id="KW-0064">Aspartyl protease</keyword>
<dbReference type="CDD" id="cd05471">
    <property type="entry name" value="pepsin_like"/>
    <property type="match status" value="1"/>
</dbReference>
<evidence type="ECO:0000256" key="5">
    <source>
        <dbReference type="SAM" id="SignalP"/>
    </source>
</evidence>
<dbReference type="GO" id="GO:0006508">
    <property type="term" value="P:proteolysis"/>
    <property type="evidence" value="ECO:0007669"/>
    <property type="project" value="UniProtKB-KW"/>
</dbReference>
<dbReference type="Proteomes" id="UP000654370">
    <property type="component" value="Unassembled WGS sequence"/>
</dbReference>
<keyword evidence="4" id="KW-0378">Hydrolase</keyword>
<name>A0A8H7UDV3_MORIS</name>
<evidence type="ECO:0000256" key="2">
    <source>
        <dbReference type="ARBA" id="ARBA00022750"/>
    </source>
</evidence>
<dbReference type="AlphaFoldDB" id="A0A8H7UDV3"/>
<dbReference type="PANTHER" id="PTHR47966">
    <property type="entry name" value="BETA-SITE APP-CLEAVING ENZYME, ISOFORM A-RELATED"/>
    <property type="match status" value="1"/>
</dbReference>
<dbReference type="SUPFAM" id="SSF50630">
    <property type="entry name" value="Acid proteases"/>
    <property type="match status" value="1"/>
</dbReference>
<evidence type="ECO:0000313" key="8">
    <source>
        <dbReference type="Proteomes" id="UP000654370"/>
    </source>
</evidence>
<dbReference type="Pfam" id="PF00026">
    <property type="entry name" value="Asp"/>
    <property type="match status" value="1"/>
</dbReference>
<comment type="caution">
    <text evidence="7">The sequence shown here is derived from an EMBL/GenBank/DDBJ whole genome shotgun (WGS) entry which is preliminary data.</text>
</comment>
<dbReference type="PANTHER" id="PTHR47966:SF51">
    <property type="entry name" value="BETA-SITE APP-CLEAVING ENZYME, ISOFORM A-RELATED"/>
    <property type="match status" value="1"/>
</dbReference>
<comment type="similarity">
    <text evidence="1 4">Belongs to the peptidase A1 family.</text>
</comment>
<dbReference type="InterPro" id="IPR021109">
    <property type="entry name" value="Peptidase_aspartic_dom_sf"/>
</dbReference>
<sequence>MVRLSLAIALVATFLATGMAAPANPGKSAQVIPFARAKSSPNWKQAVASDKARIAHFGNKSKVNVDSSSVGVENEDFSYVASVGVGSQTFSLIVDTGSSNTWVGAGTKYKPGSTSKSTGDSVSVSYGSGSFSGKEYTDTVKLGSLTIPGQSIGDASTASGFSGVDGIIGFGPTDLTSGTVNGQSTVPTVMDKALSDGLITTEVLGVYFAPISGSATTANNGELTLGGVDSSKYTGSLTYTPITSSSPANAYWGIDVTGISYGSKSVSSGTLSGIVDTGTTLIYIQTAAYNSLYSNVAGYSVDSSTGLVKIPSSSYSSLQNVDFTIAGTTFTLTPAEYILPQDQVANWGGSAGSYYSLIGDIGSGDGNLDFILGQKFLENYYSVYDTTNSRVGFATRA</sequence>
<evidence type="ECO:0000256" key="3">
    <source>
        <dbReference type="PIRSR" id="PIRSR601461-1"/>
    </source>
</evidence>
<proteinExistence type="inferred from homology"/>
<dbReference type="PRINTS" id="PR00792">
    <property type="entry name" value="PEPSIN"/>
</dbReference>
<feature type="active site" evidence="3">
    <location>
        <position position="95"/>
    </location>
</feature>
<dbReference type="OrthoDB" id="660550at2759"/>
<feature type="chain" id="PRO_5034203140" description="Peptidase A1 domain-containing protein" evidence="5">
    <location>
        <begin position="21"/>
        <end position="397"/>
    </location>
</feature>
<feature type="active site" evidence="3">
    <location>
        <position position="276"/>
    </location>
</feature>
<keyword evidence="5" id="KW-0732">Signal</keyword>
<dbReference type="Gene3D" id="2.40.70.10">
    <property type="entry name" value="Acid Proteases"/>
    <property type="match status" value="2"/>
</dbReference>
<dbReference type="InterPro" id="IPR001969">
    <property type="entry name" value="Aspartic_peptidase_AS"/>
</dbReference>
<accession>A0A8H7UDV3</accession>
<dbReference type="InterPro" id="IPR034164">
    <property type="entry name" value="Pepsin-like_dom"/>
</dbReference>
<feature type="domain" description="Peptidase A1" evidence="6">
    <location>
        <begin position="79"/>
        <end position="394"/>
    </location>
</feature>
<gene>
    <name evidence="7" type="ORF">INT43_003184</name>
</gene>
<keyword evidence="4" id="KW-0645">Protease</keyword>
<organism evidence="7 8">
    <name type="scientific">Mortierella isabellina</name>
    <name type="common">Filamentous fungus</name>
    <name type="synonym">Umbelopsis isabellina</name>
    <dbReference type="NCBI Taxonomy" id="91625"/>
    <lineage>
        <taxon>Eukaryota</taxon>
        <taxon>Fungi</taxon>
        <taxon>Fungi incertae sedis</taxon>
        <taxon>Mucoromycota</taxon>
        <taxon>Mucoromycotina</taxon>
        <taxon>Umbelopsidomycetes</taxon>
        <taxon>Umbelopsidales</taxon>
        <taxon>Umbelopsidaceae</taxon>
        <taxon>Umbelopsis</taxon>
    </lineage>
</organism>
<dbReference type="InterPro" id="IPR033121">
    <property type="entry name" value="PEPTIDASE_A1"/>
</dbReference>
<dbReference type="InterPro" id="IPR001461">
    <property type="entry name" value="Aspartic_peptidase_A1"/>
</dbReference>
<dbReference type="PROSITE" id="PS00141">
    <property type="entry name" value="ASP_PROTEASE"/>
    <property type="match status" value="2"/>
</dbReference>
<keyword evidence="8" id="KW-1185">Reference proteome</keyword>
<dbReference type="GO" id="GO:0004190">
    <property type="term" value="F:aspartic-type endopeptidase activity"/>
    <property type="evidence" value="ECO:0007669"/>
    <property type="project" value="UniProtKB-KW"/>
</dbReference>
<evidence type="ECO:0000313" key="7">
    <source>
        <dbReference type="EMBL" id="KAG2177937.1"/>
    </source>
</evidence>
<protein>
    <recommendedName>
        <fullName evidence="6">Peptidase A1 domain-containing protein</fullName>
    </recommendedName>
</protein>
<reference evidence="7" key="1">
    <citation type="submission" date="2020-12" db="EMBL/GenBank/DDBJ databases">
        <title>Metabolic potential, ecology and presence of endohyphal bacteria is reflected in genomic diversity of Mucoromycotina.</title>
        <authorList>
            <person name="Muszewska A."/>
            <person name="Okrasinska A."/>
            <person name="Steczkiewicz K."/>
            <person name="Drgas O."/>
            <person name="Orlowska M."/>
            <person name="Perlinska-Lenart U."/>
            <person name="Aleksandrzak-Piekarczyk T."/>
            <person name="Szatraj K."/>
            <person name="Zielenkiewicz U."/>
            <person name="Pilsyk S."/>
            <person name="Malc E."/>
            <person name="Mieczkowski P."/>
            <person name="Kruszewska J.S."/>
            <person name="Biernat P."/>
            <person name="Pawlowska J."/>
        </authorList>
    </citation>
    <scope>NUCLEOTIDE SEQUENCE</scope>
    <source>
        <strain evidence="7">WA0000067209</strain>
    </source>
</reference>
<dbReference type="EMBL" id="JAEPQZ010000008">
    <property type="protein sequence ID" value="KAG2177937.1"/>
    <property type="molecule type" value="Genomic_DNA"/>
</dbReference>
<evidence type="ECO:0000256" key="4">
    <source>
        <dbReference type="RuleBase" id="RU000454"/>
    </source>
</evidence>
<evidence type="ECO:0000256" key="1">
    <source>
        <dbReference type="ARBA" id="ARBA00007447"/>
    </source>
</evidence>
<feature type="signal peptide" evidence="5">
    <location>
        <begin position="1"/>
        <end position="20"/>
    </location>
</feature>
<dbReference type="PROSITE" id="PS51767">
    <property type="entry name" value="PEPTIDASE_A1"/>
    <property type="match status" value="1"/>
</dbReference>